<sequence length="257" mass="27360">MSGAAATAARAPYRTGMAAGTVDVWHIRLPEPGAGAAGPAPLLDAGERARAARMATERDRLAFTVARTALRDILGRYLDRDPAALRFSAGRYGKPYVENAGLAFNLSHTRGAALLALAAPGPVGVDIERITGQDRTALAERWFAPAEAAAVRAAARAGDRAPFWAYWTCKESYVKALGLGLAHPLDRFEVRFAEATADAAVFEGGRHRAAWRMRRLDLPAGYAGAVTVRGPLTLLRTWSWTPGAAPATRPEGLSHHG</sequence>
<dbReference type="GO" id="GO:0000287">
    <property type="term" value="F:magnesium ion binding"/>
    <property type="evidence" value="ECO:0007669"/>
    <property type="project" value="InterPro"/>
</dbReference>
<proteinExistence type="inferred from homology"/>
<evidence type="ECO:0000313" key="4">
    <source>
        <dbReference type="EMBL" id="SFS57998.1"/>
    </source>
</evidence>
<feature type="domain" description="4'-phosphopantetheinyl transferase" evidence="3">
    <location>
        <begin position="122"/>
        <end position="226"/>
    </location>
</feature>
<dbReference type="SUPFAM" id="SSF56214">
    <property type="entry name" value="4'-phosphopantetheinyl transferase"/>
    <property type="match status" value="2"/>
</dbReference>
<keyword evidence="5" id="KW-1185">Reference proteome</keyword>
<dbReference type="STRING" id="1176198.SAMN05444716_102570"/>
<dbReference type="GO" id="GO:0019878">
    <property type="term" value="P:lysine biosynthetic process via aminoadipic acid"/>
    <property type="evidence" value="ECO:0007669"/>
    <property type="project" value="TreeGrafter"/>
</dbReference>
<dbReference type="PANTHER" id="PTHR12215:SF10">
    <property type="entry name" value="L-AMINOADIPATE-SEMIALDEHYDE DEHYDROGENASE-PHOSPHOPANTETHEINYL TRANSFERASE"/>
    <property type="match status" value="1"/>
</dbReference>
<dbReference type="EMBL" id="FPAB01000002">
    <property type="protein sequence ID" value="SFS57998.1"/>
    <property type="molecule type" value="Genomic_DNA"/>
</dbReference>
<dbReference type="AlphaFoldDB" id="A0A1I6R0E8"/>
<evidence type="ECO:0000256" key="1">
    <source>
        <dbReference type="ARBA" id="ARBA00010990"/>
    </source>
</evidence>
<dbReference type="InterPro" id="IPR008278">
    <property type="entry name" value="4-PPantetheinyl_Trfase_dom"/>
</dbReference>
<evidence type="ECO:0000313" key="5">
    <source>
        <dbReference type="Proteomes" id="UP000198873"/>
    </source>
</evidence>
<dbReference type="InterPro" id="IPR037143">
    <property type="entry name" value="4-PPantetheinyl_Trfase_dom_sf"/>
</dbReference>
<protein>
    <submittedName>
        <fullName evidence="4">4'-phosphopantetheinyl transferase</fullName>
    </submittedName>
</protein>
<organism evidence="4 5">
    <name type="scientific">Streptomyces harbinensis</name>
    <dbReference type="NCBI Taxonomy" id="1176198"/>
    <lineage>
        <taxon>Bacteria</taxon>
        <taxon>Bacillati</taxon>
        <taxon>Actinomycetota</taxon>
        <taxon>Actinomycetes</taxon>
        <taxon>Kitasatosporales</taxon>
        <taxon>Streptomycetaceae</taxon>
        <taxon>Streptomyces</taxon>
    </lineage>
</organism>
<dbReference type="RefSeq" id="WP_093842488.1">
    <property type="nucleotide sequence ID" value="NZ_FPAB01000002.1"/>
</dbReference>
<dbReference type="Gene3D" id="3.90.470.20">
    <property type="entry name" value="4'-phosphopantetheinyl transferase domain"/>
    <property type="match status" value="2"/>
</dbReference>
<comment type="similarity">
    <text evidence="1">Belongs to the P-Pant transferase superfamily. Gsp/Sfp/HetI/AcpT family.</text>
</comment>
<evidence type="ECO:0000256" key="2">
    <source>
        <dbReference type="ARBA" id="ARBA00022679"/>
    </source>
</evidence>
<dbReference type="GO" id="GO:0005829">
    <property type="term" value="C:cytosol"/>
    <property type="evidence" value="ECO:0007669"/>
    <property type="project" value="TreeGrafter"/>
</dbReference>
<dbReference type="Proteomes" id="UP000198873">
    <property type="component" value="Unassembled WGS sequence"/>
</dbReference>
<dbReference type="PANTHER" id="PTHR12215">
    <property type="entry name" value="PHOSPHOPANTETHEINE TRANSFERASE"/>
    <property type="match status" value="1"/>
</dbReference>
<name>A0A1I6R0E8_9ACTN</name>
<accession>A0A1I6R0E8</accession>
<gene>
    <name evidence="4" type="ORF">SAMN05444716_102570</name>
</gene>
<reference evidence="5" key="1">
    <citation type="submission" date="2016-10" db="EMBL/GenBank/DDBJ databases">
        <authorList>
            <person name="Varghese N."/>
            <person name="Submissions S."/>
        </authorList>
    </citation>
    <scope>NUCLEOTIDE SEQUENCE [LARGE SCALE GENOMIC DNA]</scope>
    <source>
        <strain evidence="5">CGMCC 4.7047</strain>
    </source>
</reference>
<dbReference type="GO" id="GO:0008897">
    <property type="term" value="F:holo-[acyl-carrier-protein] synthase activity"/>
    <property type="evidence" value="ECO:0007669"/>
    <property type="project" value="InterPro"/>
</dbReference>
<dbReference type="InterPro" id="IPR050559">
    <property type="entry name" value="P-Pant_transferase_sf"/>
</dbReference>
<evidence type="ECO:0000259" key="3">
    <source>
        <dbReference type="Pfam" id="PF01648"/>
    </source>
</evidence>
<dbReference type="Pfam" id="PF01648">
    <property type="entry name" value="ACPS"/>
    <property type="match status" value="1"/>
</dbReference>
<keyword evidence="2 4" id="KW-0808">Transferase</keyword>